<evidence type="ECO:0000313" key="3">
    <source>
        <dbReference type="Proteomes" id="UP001149079"/>
    </source>
</evidence>
<dbReference type="EMBL" id="JAPQKL010000002">
    <property type="protein sequence ID" value="KAJ5143153.1"/>
    <property type="molecule type" value="Genomic_DNA"/>
</dbReference>
<organism evidence="2 3">
    <name type="scientific">Penicillium bovifimosum</name>
    <dbReference type="NCBI Taxonomy" id="126998"/>
    <lineage>
        <taxon>Eukaryota</taxon>
        <taxon>Fungi</taxon>
        <taxon>Dikarya</taxon>
        <taxon>Ascomycota</taxon>
        <taxon>Pezizomycotina</taxon>
        <taxon>Eurotiomycetes</taxon>
        <taxon>Eurotiomycetidae</taxon>
        <taxon>Eurotiales</taxon>
        <taxon>Aspergillaceae</taxon>
        <taxon>Penicillium</taxon>
    </lineage>
</organism>
<comment type="caution">
    <text evidence="2">The sequence shown here is derived from an EMBL/GenBank/DDBJ whole genome shotgun (WGS) entry which is preliminary data.</text>
</comment>
<keyword evidence="1" id="KW-0732">Signal</keyword>
<dbReference type="RefSeq" id="XP_056524797.1">
    <property type="nucleotide sequence ID" value="XM_056662684.1"/>
</dbReference>
<evidence type="ECO:0000256" key="1">
    <source>
        <dbReference type="SAM" id="SignalP"/>
    </source>
</evidence>
<feature type="signal peptide" evidence="1">
    <location>
        <begin position="1"/>
        <end position="20"/>
    </location>
</feature>
<feature type="chain" id="PRO_5040946807" evidence="1">
    <location>
        <begin position="21"/>
        <end position="411"/>
    </location>
</feature>
<dbReference type="AlphaFoldDB" id="A0A9W9HCT2"/>
<reference evidence="2" key="1">
    <citation type="submission" date="2022-11" db="EMBL/GenBank/DDBJ databases">
        <authorList>
            <person name="Petersen C."/>
        </authorList>
    </citation>
    <scope>NUCLEOTIDE SEQUENCE</scope>
    <source>
        <strain evidence="2">IBT 22155</strain>
    </source>
</reference>
<dbReference type="GeneID" id="81401854"/>
<evidence type="ECO:0000313" key="2">
    <source>
        <dbReference type="EMBL" id="KAJ5143153.1"/>
    </source>
</evidence>
<name>A0A9W9HCT2_9EURO</name>
<sequence length="411" mass="45469">MSRAGVIFSFLSLLARHTQPNGTIIFDTKASIHEQHKIKSGSEMKEEDFLHLKAAPDSTKLARIWTILRISTGTGSGIGMLWAMYGQQCLVPQMLHGRSQVKRAYGMNEELVNMSLVNFIQAVKEKKKAKEIDSRVYSLSGETDGLLESRATGRMHAILEAKARWPMSERLPPERSYSYGPVSLRGASVMLSAKPDYEVWYGKNEAVAMNVVIVEAKTTDLESGVAQTLGHGLATNGVAFHFLKISNASRWSEHIMTLRSSEIGKPLGILVHMFCRAALMSPTHSKESLDQEDSRGCHPRRLPALSGFRYGQLAQYQLVFDNFSKVYGSFGPTAAASSLVLAAWRKLGTEICARNFRNPDTAVKKHLDDAVEILALLKAEKSAIRSITELSNSVREVLEKGPGSSAFNLRW</sequence>
<reference evidence="2" key="2">
    <citation type="journal article" date="2023" name="IMA Fungus">
        <title>Comparative genomic study of the Penicillium genus elucidates a diverse pangenome and 15 lateral gene transfer events.</title>
        <authorList>
            <person name="Petersen C."/>
            <person name="Sorensen T."/>
            <person name="Nielsen M.R."/>
            <person name="Sondergaard T.E."/>
            <person name="Sorensen J.L."/>
            <person name="Fitzpatrick D.A."/>
            <person name="Frisvad J.C."/>
            <person name="Nielsen K.L."/>
        </authorList>
    </citation>
    <scope>NUCLEOTIDE SEQUENCE</scope>
    <source>
        <strain evidence="2">IBT 22155</strain>
    </source>
</reference>
<accession>A0A9W9HCT2</accession>
<proteinExistence type="predicted"/>
<protein>
    <submittedName>
        <fullName evidence="2">Uncharacterized protein</fullName>
    </submittedName>
</protein>
<dbReference type="OrthoDB" id="2103397at2759"/>
<dbReference type="Proteomes" id="UP001149079">
    <property type="component" value="Unassembled WGS sequence"/>
</dbReference>
<keyword evidence="3" id="KW-1185">Reference proteome</keyword>
<gene>
    <name evidence="2" type="ORF">N7515_001940</name>
</gene>